<dbReference type="EC" id="3.4.21.-" evidence="2"/>
<dbReference type="STRING" id="1267021.FPB0191_00681"/>
<keyword evidence="3" id="KW-1185">Reference proteome</keyword>
<dbReference type="GO" id="GO:0016787">
    <property type="term" value="F:hydrolase activity"/>
    <property type="evidence" value="ECO:0007669"/>
    <property type="project" value="UniProtKB-KW"/>
</dbReference>
<dbReference type="Pfam" id="PF00717">
    <property type="entry name" value="Peptidase_S24"/>
    <property type="match status" value="1"/>
</dbReference>
<evidence type="ECO:0000259" key="1">
    <source>
        <dbReference type="Pfam" id="PF00717"/>
    </source>
</evidence>
<feature type="domain" description="Peptidase S24/S26A/S26B/S26C" evidence="1">
    <location>
        <begin position="20"/>
        <end position="133"/>
    </location>
</feature>
<dbReference type="InterPro" id="IPR036286">
    <property type="entry name" value="LexA/Signal_pep-like_sf"/>
</dbReference>
<evidence type="ECO:0000313" key="3">
    <source>
        <dbReference type="Proteomes" id="UP000030901"/>
    </source>
</evidence>
<dbReference type="InterPro" id="IPR050077">
    <property type="entry name" value="LexA_repressor"/>
</dbReference>
<sequence length="140" mass="16100">MKIIQFIQENQHNTCEIPFFMTHIAAGFPSPAQDFIEKRIDFNQLMIKHPTATYVLRITNDLMNETFFQIGDLIIVDSSQKPKHGDIVIANIQGEFIIKKLCLTPTLMLKPIKQNINPIMVDNPEELNILGVVTYIIYQI</sequence>
<accession>A0A0A7S5I1</accession>
<dbReference type="AlphaFoldDB" id="A0A0A7S5I1"/>
<dbReference type="EMBL" id="CP009056">
    <property type="protein sequence ID" value="AJA44511.1"/>
    <property type="molecule type" value="Genomic_DNA"/>
</dbReference>
<dbReference type="InterPro" id="IPR039418">
    <property type="entry name" value="LexA-like"/>
</dbReference>
<dbReference type="SUPFAM" id="SSF51306">
    <property type="entry name" value="LexA/Signal peptidase"/>
    <property type="match status" value="1"/>
</dbReference>
<proteinExistence type="predicted"/>
<dbReference type="RefSeq" id="WP_110021798.1">
    <property type="nucleotide sequence ID" value="NZ_CAMLJH010000002.1"/>
</dbReference>
<organism evidence="2 3">
    <name type="scientific">Frischella perrara</name>
    <dbReference type="NCBI Taxonomy" id="1267021"/>
    <lineage>
        <taxon>Bacteria</taxon>
        <taxon>Pseudomonadati</taxon>
        <taxon>Pseudomonadota</taxon>
        <taxon>Gammaproteobacteria</taxon>
        <taxon>Orbales</taxon>
        <taxon>Orbaceae</taxon>
        <taxon>Frischella</taxon>
    </lineage>
</organism>
<dbReference type="Gene3D" id="2.10.109.10">
    <property type="entry name" value="Umud Fragment, subunit A"/>
    <property type="match status" value="1"/>
</dbReference>
<dbReference type="NCBIfam" id="NF007621">
    <property type="entry name" value="PRK10276.1"/>
    <property type="match status" value="1"/>
</dbReference>
<evidence type="ECO:0000313" key="2">
    <source>
        <dbReference type="EMBL" id="AJA44511.1"/>
    </source>
</evidence>
<gene>
    <name evidence="2" type="ORF">FPB0191_00681</name>
</gene>
<dbReference type="InterPro" id="IPR015927">
    <property type="entry name" value="Peptidase_S24_S26A/B/C"/>
</dbReference>
<protein>
    <submittedName>
        <fullName evidence="2">SOS-response transcriptional repressor (RecA-mediated autopeptidase)</fullName>
        <ecNumber evidence="2">3.4.21.-</ecNumber>
    </submittedName>
</protein>
<dbReference type="CDD" id="cd06529">
    <property type="entry name" value="S24_LexA-like"/>
    <property type="match status" value="1"/>
</dbReference>
<dbReference type="Proteomes" id="UP000030901">
    <property type="component" value="Chromosome"/>
</dbReference>
<dbReference type="KEGG" id="fpp:FPB0191_00681"/>
<reference evidence="2 3" key="1">
    <citation type="journal article" date="2014" name="Appl. Environ. Microbiol.">
        <title>Gut symbionts from distinct hosts exhibit genotoxic activity via divergent colibactin biosynthetic pathways.</title>
        <authorList>
            <person name="Engel P."/>
            <person name="Vizcaino M.I."/>
            <person name="Crawford J.M."/>
        </authorList>
    </citation>
    <scope>NUCLEOTIDE SEQUENCE [LARGE SCALE GENOMIC DNA]</scope>
    <source>
        <strain evidence="2 3">PEB0191</strain>
    </source>
</reference>
<dbReference type="PANTHER" id="PTHR33516">
    <property type="entry name" value="LEXA REPRESSOR"/>
    <property type="match status" value="1"/>
</dbReference>
<keyword evidence="2" id="KW-0378">Hydrolase</keyword>
<dbReference type="HOGENOM" id="CLU_066192_0_0_6"/>
<name>A0A0A7S5I1_FRIPE</name>
<dbReference type="PANTHER" id="PTHR33516:SF2">
    <property type="entry name" value="LEXA REPRESSOR-RELATED"/>
    <property type="match status" value="1"/>
</dbReference>